<keyword evidence="2" id="KW-0732">Signal</keyword>
<evidence type="ECO:0000256" key="2">
    <source>
        <dbReference type="SAM" id="SignalP"/>
    </source>
</evidence>
<name>A0A853GXU2_9BURK</name>
<dbReference type="AlphaFoldDB" id="A0A853GXU2"/>
<dbReference type="CDD" id="cd07012">
    <property type="entry name" value="PBP2_Bug_TTT"/>
    <property type="match status" value="1"/>
</dbReference>
<dbReference type="PANTHER" id="PTHR42928:SF5">
    <property type="entry name" value="BLR1237 PROTEIN"/>
    <property type="match status" value="1"/>
</dbReference>
<organism evidence="3 4">
    <name type="scientific">Pollutimonas harenae</name>
    <dbReference type="NCBI Taxonomy" id="657015"/>
    <lineage>
        <taxon>Bacteria</taxon>
        <taxon>Pseudomonadati</taxon>
        <taxon>Pseudomonadota</taxon>
        <taxon>Betaproteobacteria</taxon>
        <taxon>Burkholderiales</taxon>
        <taxon>Alcaligenaceae</taxon>
        <taxon>Pollutimonas</taxon>
    </lineage>
</organism>
<evidence type="ECO:0000256" key="1">
    <source>
        <dbReference type="ARBA" id="ARBA00006987"/>
    </source>
</evidence>
<dbReference type="OrthoDB" id="8678477at2"/>
<comment type="similarity">
    <text evidence="1">Belongs to the UPF0065 (bug) family.</text>
</comment>
<dbReference type="Gene3D" id="3.40.190.150">
    <property type="entry name" value="Bordetella uptake gene, domain 1"/>
    <property type="match status" value="1"/>
</dbReference>
<accession>A0A853GXU2</accession>
<dbReference type="RefSeq" id="WP_130040458.1">
    <property type="nucleotide sequence ID" value="NZ_JACCEV010000005.1"/>
</dbReference>
<dbReference type="Gene3D" id="3.40.190.10">
    <property type="entry name" value="Periplasmic binding protein-like II"/>
    <property type="match status" value="1"/>
</dbReference>
<comment type="caution">
    <text evidence="3">The sequence shown here is derived from an EMBL/GenBank/DDBJ whole genome shotgun (WGS) entry which is preliminary data.</text>
</comment>
<gene>
    <name evidence="3" type="ORF">H0A62_15240</name>
</gene>
<dbReference type="SUPFAM" id="SSF53850">
    <property type="entry name" value="Periplasmic binding protein-like II"/>
    <property type="match status" value="1"/>
</dbReference>
<evidence type="ECO:0000313" key="4">
    <source>
        <dbReference type="Proteomes" id="UP000554144"/>
    </source>
</evidence>
<evidence type="ECO:0000313" key="3">
    <source>
        <dbReference type="EMBL" id="NYT86957.1"/>
    </source>
</evidence>
<dbReference type="EMBL" id="JACCEV010000005">
    <property type="protein sequence ID" value="NYT86957.1"/>
    <property type="molecule type" value="Genomic_DNA"/>
</dbReference>
<proteinExistence type="inferred from homology"/>
<feature type="chain" id="PRO_5032936144" evidence="2">
    <location>
        <begin position="30"/>
        <end position="325"/>
    </location>
</feature>
<dbReference type="InterPro" id="IPR005064">
    <property type="entry name" value="BUG"/>
</dbReference>
<protein>
    <submittedName>
        <fullName evidence="3">Tripartite tricarboxylate transporter substrate binding protein</fullName>
    </submittedName>
</protein>
<dbReference type="Pfam" id="PF03401">
    <property type="entry name" value="TctC"/>
    <property type="match status" value="1"/>
</dbReference>
<sequence>MQRTFASHTLKTLSACALVALLAPGLTMAQTDAYPNQRLEVILPYAAGGGVDAMARAFSEEASKLTEQQWVVVNRPGAGGTVGFSALAHAQPTGYTIAFSPASALTNAPFLLSKMPFDTEQIEPVCQVFENVFAIAVTPDSPIKSLEDLIQKAKANPGDVSYGHAGPGSVPHLSVAAIEKALGITLNAIAYRGDGQMLPDLMGGHVDFGAPAISSLGGKNLRVLAVLADKRHPSLPDVPSMSDLGYPATTPGLNGLYVPAGTPEAIVTKLEGLCKTVVESKAFTEASANLQQVPAYLTAAQFQERLQQTFKENEALTRDLNIKKD</sequence>
<dbReference type="InterPro" id="IPR042100">
    <property type="entry name" value="Bug_dom1"/>
</dbReference>
<dbReference type="Proteomes" id="UP000554144">
    <property type="component" value="Unassembled WGS sequence"/>
</dbReference>
<keyword evidence="4" id="KW-1185">Reference proteome</keyword>
<reference evidence="3 4" key="1">
    <citation type="submission" date="2020-07" db="EMBL/GenBank/DDBJ databases">
        <title>Taxonomic revisions and descriptions of new bacterial species based on genomic comparisons in the high-G+C-content subgroup of the family Alcaligenaceae.</title>
        <authorList>
            <person name="Szabo A."/>
            <person name="Felfoldi T."/>
        </authorList>
    </citation>
    <scope>NUCLEOTIDE SEQUENCE [LARGE SCALE GENOMIC DNA]</scope>
    <source>
        <strain evidence="3 4">DSM 25667</strain>
    </source>
</reference>
<feature type="signal peptide" evidence="2">
    <location>
        <begin position="1"/>
        <end position="29"/>
    </location>
</feature>
<dbReference type="PANTHER" id="PTHR42928">
    <property type="entry name" value="TRICARBOXYLATE-BINDING PROTEIN"/>
    <property type="match status" value="1"/>
</dbReference>
<dbReference type="PIRSF" id="PIRSF017082">
    <property type="entry name" value="YflP"/>
    <property type="match status" value="1"/>
</dbReference>